<gene>
    <name evidence="1" type="ORF">EDC27_0214</name>
</gene>
<proteinExistence type="predicted"/>
<comment type="caution">
    <text evidence="1">The sequence shown here is derived from an EMBL/GenBank/DDBJ whole genome shotgun (WGS) entry which is preliminary data.</text>
</comment>
<name>A0A3N1VLZ4_9BACT</name>
<keyword evidence="2" id="KW-1185">Reference proteome</keyword>
<dbReference type="AlphaFoldDB" id="A0A3N1VLZ4"/>
<protein>
    <submittedName>
        <fullName evidence="1">Uncharacterized protein</fullName>
    </submittedName>
</protein>
<sequence>MDQVFRDRTDKLFVKKVAAFVAENEQRARELALMEKVVRVKTAFSMLGNLVLRMKPLPHGSLLGAR</sequence>
<dbReference type="EMBL" id="RJVA01000009">
    <property type="protein sequence ID" value="ROR02960.1"/>
    <property type="molecule type" value="Genomic_DNA"/>
</dbReference>
<evidence type="ECO:0000313" key="2">
    <source>
        <dbReference type="Proteomes" id="UP000276223"/>
    </source>
</evidence>
<dbReference type="RefSeq" id="WP_123288763.1">
    <property type="nucleotide sequence ID" value="NZ_RJVA01000009.1"/>
</dbReference>
<evidence type="ECO:0000313" key="1">
    <source>
        <dbReference type="EMBL" id="ROR02960.1"/>
    </source>
</evidence>
<organism evidence="1 2">
    <name type="scientific">Desulfosoma caldarium</name>
    <dbReference type="NCBI Taxonomy" id="610254"/>
    <lineage>
        <taxon>Bacteria</taxon>
        <taxon>Pseudomonadati</taxon>
        <taxon>Thermodesulfobacteriota</taxon>
        <taxon>Syntrophobacteria</taxon>
        <taxon>Syntrophobacterales</taxon>
        <taxon>Syntrophobacteraceae</taxon>
        <taxon>Desulfosoma</taxon>
    </lineage>
</organism>
<dbReference type="Proteomes" id="UP000276223">
    <property type="component" value="Unassembled WGS sequence"/>
</dbReference>
<accession>A0A3N1VLZ4</accession>
<reference evidence="1 2" key="1">
    <citation type="submission" date="2018-11" db="EMBL/GenBank/DDBJ databases">
        <title>Genomic Encyclopedia of Type Strains, Phase IV (KMG-IV): sequencing the most valuable type-strain genomes for metagenomic binning, comparative biology and taxonomic classification.</title>
        <authorList>
            <person name="Goeker M."/>
        </authorList>
    </citation>
    <scope>NUCLEOTIDE SEQUENCE [LARGE SCALE GENOMIC DNA]</scope>
    <source>
        <strain evidence="1 2">DSM 22027</strain>
    </source>
</reference>